<sequence length="136" mass="15124">MILSEEEIGKGVGGQLEGREKRYGLTRIFQLPPLAADIESPLLPSPQEVVGPRPRGNMAAAKGRGPFWSGGGRPIIHSSSENGIKWMDAVGRVFSVEVLLVFCWFSWGTQIEDFPVERMCWGYLYAGGFIRCDFIF</sequence>
<accession>A0A8X6NRG0</accession>
<dbReference type="AlphaFoldDB" id="A0A8X6NRG0"/>
<evidence type="ECO:0000313" key="1">
    <source>
        <dbReference type="EMBL" id="GFT30562.1"/>
    </source>
</evidence>
<proteinExistence type="predicted"/>
<dbReference type="Proteomes" id="UP000887013">
    <property type="component" value="Unassembled WGS sequence"/>
</dbReference>
<evidence type="ECO:0000313" key="2">
    <source>
        <dbReference type="Proteomes" id="UP000887013"/>
    </source>
</evidence>
<protein>
    <submittedName>
        <fullName evidence="1">Uncharacterized protein</fullName>
    </submittedName>
</protein>
<gene>
    <name evidence="1" type="ORF">NPIL_199631</name>
</gene>
<dbReference type="EMBL" id="BMAW01012816">
    <property type="protein sequence ID" value="GFT30562.1"/>
    <property type="molecule type" value="Genomic_DNA"/>
</dbReference>
<keyword evidence="2" id="KW-1185">Reference proteome</keyword>
<organism evidence="1 2">
    <name type="scientific">Nephila pilipes</name>
    <name type="common">Giant wood spider</name>
    <name type="synonym">Nephila maculata</name>
    <dbReference type="NCBI Taxonomy" id="299642"/>
    <lineage>
        <taxon>Eukaryota</taxon>
        <taxon>Metazoa</taxon>
        <taxon>Ecdysozoa</taxon>
        <taxon>Arthropoda</taxon>
        <taxon>Chelicerata</taxon>
        <taxon>Arachnida</taxon>
        <taxon>Araneae</taxon>
        <taxon>Araneomorphae</taxon>
        <taxon>Entelegynae</taxon>
        <taxon>Araneoidea</taxon>
        <taxon>Nephilidae</taxon>
        <taxon>Nephila</taxon>
    </lineage>
</organism>
<reference evidence="1" key="1">
    <citation type="submission" date="2020-08" db="EMBL/GenBank/DDBJ databases">
        <title>Multicomponent nature underlies the extraordinary mechanical properties of spider dragline silk.</title>
        <authorList>
            <person name="Kono N."/>
            <person name="Nakamura H."/>
            <person name="Mori M."/>
            <person name="Yoshida Y."/>
            <person name="Ohtoshi R."/>
            <person name="Malay A.D."/>
            <person name="Moran D.A.P."/>
            <person name="Tomita M."/>
            <person name="Numata K."/>
            <person name="Arakawa K."/>
        </authorList>
    </citation>
    <scope>NUCLEOTIDE SEQUENCE</scope>
</reference>
<comment type="caution">
    <text evidence="1">The sequence shown here is derived from an EMBL/GenBank/DDBJ whole genome shotgun (WGS) entry which is preliminary data.</text>
</comment>
<name>A0A8X6NRG0_NEPPI</name>